<evidence type="ECO:0000259" key="1">
    <source>
        <dbReference type="Pfam" id="PF03372"/>
    </source>
</evidence>
<protein>
    <submittedName>
        <fullName evidence="2">Endonuclease/exonuclease/phosphatase family protein</fullName>
    </submittedName>
</protein>
<keyword evidence="2" id="KW-0255">Endonuclease</keyword>
<keyword evidence="2" id="KW-0378">Hydrolase</keyword>
<name>A0A7D3XKX6_9BACT</name>
<proteinExistence type="predicted"/>
<sequence length="353" mass="40651">MRKNLFKLVLTVIAFAFAFFILFLIYSTITFYKPKDKEVLLSLHSSDTLDVNVNYSVLSWNIGYAGLGDNMDFFYDGGKKVRDSKERTLQNFDSIQSFLKKADANFLMLQEVDIFSRRSYGTNQLVLLSQSLKKYTYFAHNYKVSFVPIPLKSPMGVVNSGIVTLSDFIPQRVVRYQLPGLLPWPKRIFSLRRCILVCRYPVKGGNELVLINIHNSAYEGSTLNNEELNFIKQFAITEYQKGNFVLAGGDWNQTPPGLSLDKFGESYEIENFSVRPIPNKLMPTNWIWGYDSSKPTNRFLDKPLSDNTRKVILDFFLISPNVELVEEKTIDLHFKSSDHNPIILKFKLKPNQN</sequence>
<feature type="domain" description="Endonuclease/exonuclease/phosphatase" evidence="1">
    <location>
        <begin position="58"/>
        <end position="339"/>
    </location>
</feature>
<dbReference type="Proteomes" id="UP000500961">
    <property type="component" value="Chromosome"/>
</dbReference>
<dbReference type="InterPro" id="IPR036691">
    <property type="entry name" value="Endo/exonu/phosph_ase_sf"/>
</dbReference>
<keyword evidence="2" id="KW-0269">Exonuclease</keyword>
<dbReference type="EMBL" id="CP041345">
    <property type="protein sequence ID" value="QKG78956.1"/>
    <property type="molecule type" value="Genomic_DNA"/>
</dbReference>
<keyword evidence="3" id="KW-1185">Reference proteome</keyword>
<dbReference type="RefSeq" id="WP_173072472.1">
    <property type="nucleotide sequence ID" value="NZ_CP041345.1"/>
</dbReference>
<keyword evidence="2" id="KW-0540">Nuclease</keyword>
<accession>A0A7D3XKX6</accession>
<dbReference type="GO" id="GO:0004519">
    <property type="term" value="F:endonuclease activity"/>
    <property type="evidence" value="ECO:0007669"/>
    <property type="project" value="UniProtKB-KW"/>
</dbReference>
<dbReference type="AlphaFoldDB" id="A0A7D3XKX6"/>
<dbReference type="Pfam" id="PF03372">
    <property type="entry name" value="Exo_endo_phos"/>
    <property type="match status" value="1"/>
</dbReference>
<dbReference type="Gene3D" id="3.60.10.10">
    <property type="entry name" value="Endonuclease/exonuclease/phosphatase"/>
    <property type="match status" value="1"/>
</dbReference>
<organism evidence="2 3">
    <name type="scientific">Tenuifilum thalassicum</name>
    <dbReference type="NCBI Taxonomy" id="2590900"/>
    <lineage>
        <taxon>Bacteria</taxon>
        <taxon>Pseudomonadati</taxon>
        <taxon>Bacteroidota</taxon>
        <taxon>Bacteroidia</taxon>
        <taxon>Bacteroidales</taxon>
        <taxon>Tenuifilaceae</taxon>
        <taxon>Tenuifilum</taxon>
    </lineage>
</organism>
<reference evidence="2 3" key="1">
    <citation type="submission" date="2019-07" db="EMBL/GenBank/DDBJ databases">
        <title>Thalassofilum flectens gen. nov., sp. nov., a novel moderate thermophilic anaerobe from a shallow sea hot spring in Kunashir Island (Russia), representing a new family in the order Bacteroidales, and proposal of Thalassofilacea fam. nov.</title>
        <authorList>
            <person name="Kochetkova T.V."/>
            <person name="Podosokorskaya O.A."/>
            <person name="Novikov A."/>
            <person name="Elcheninov A.G."/>
            <person name="Toshchakov S.V."/>
            <person name="Kublanov I.V."/>
        </authorList>
    </citation>
    <scope>NUCLEOTIDE SEQUENCE [LARGE SCALE GENOMIC DNA]</scope>
    <source>
        <strain evidence="2 3">38-H</strain>
    </source>
</reference>
<dbReference type="KEGG" id="ttz:FHG85_01290"/>
<evidence type="ECO:0000313" key="3">
    <source>
        <dbReference type="Proteomes" id="UP000500961"/>
    </source>
</evidence>
<evidence type="ECO:0000313" key="2">
    <source>
        <dbReference type="EMBL" id="QKG78956.1"/>
    </source>
</evidence>
<dbReference type="SUPFAM" id="SSF56219">
    <property type="entry name" value="DNase I-like"/>
    <property type="match status" value="1"/>
</dbReference>
<dbReference type="InterPro" id="IPR005135">
    <property type="entry name" value="Endo/exonuclease/phosphatase"/>
</dbReference>
<gene>
    <name evidence="2" type="ORF">FHG85_01290</name>
</gene>
<dbReference type="GO" id="GO:0004527">
    <property type="term" value="F:exonuclease activity"/>
    <property type="evidence" value="ECO:0007669"/>
    <property type="project" value="UniProtKB-KW"/>
</dbReference>